<dbReference type="KEGG" id="ppel:H6H00_14000"/>
<feature type="compositionally biased region" description="Pro residues" evidence="1">
    <location>
        <begin position="8"/>
        <end position="26"/>
    </location>
</feature>
<feature type="region of interest" description="Disordered" evidence="1">
    <location>
        <begin position="1"/>
        <end position="30"/>
    </location>
</feature>
<keyword evidence="2" id="KW-1133">Transmembrane helix</keyword>
<name>A0A7G7MQ23_9PSEU</name>
<reference evidence="3 4" key="1">
    <citation type="submission" date="2020-08" db="EMBL/GenBank/DDBJ databases">
        <authorList>
            <person name="Mo P."/>
        </authorList>
    </citation>
    <scope>NUCLEOTIDE SEQUENCE [LARGE SCALE GENOMIC DNA]</scope>
    <source>
        <strain evidence="3 4">CGMCC 4.1532</strain>
    </source>
</reference>
<evidence type="ECO:0000256" key="2">
    <source>
        <dbReference type="SAM" id="Phobius"/>
    </source>
</evidence>
<dbReference type="EMBL" id="CP060131">
    <property type="protein sequence ID" value="QNG54884.1"/>
    <property type="molecule type" value="Genomic_DNA"/>
</dbReference>
<protein>
    <recommendedName>
        <fullName evidence="5">DUF3558 domain-containing protein</fullName>
    </recommendedName>
</protein>
<sequence>MNPQHPQQWPPPPGAWGPPPAPPSPPSRRSSGSLVAAVLAAVLLVGAVGTGGFFWGASTRAPAPDAPPAARLAVDLGDERSVDPCALLSEDALRRFGTPQEFADFGLLTGCRIDLATSSGEQVAVGAYLDSAAYVEEVAGDREALGDLEIRRPAASDTSCERWIVLPDRTGVQLLATRSAAGATDLCAVADAAATSAAVVLADTAPLPTRTLPAPTDRLAAIDVCTVVDDATLRSVPGLDVGRRAVGYGGWGCTWGVLTGTWFRVTPTRLGPFEPAAATSSTVAGRQVWTSDYDTPSFCEASIVLDEYVGSTGNSRVNVLTVQLGSSADPCGQLGSLMPGLVSRLPA</sequence>
<evidence type="ECO:0000313" key="4">
    <source>
        <dbReference type="Proteomes" id="UP000515728"/>
    </source>
</evidence>
<keyword evidence="4" id="KW-1185">Reference proteome</keyword>
<gene>
    <name evidence="3" type="ORF">H6H00_14000</name>
</gene>
<keyword evidence="2" id="KW-0812">Transmembrane</keyword>
<dbReference type="RefSeq" id="WP_185721683.1">
    <property type="nucleotide sequence ID" value="NZ_BAAAWI010000001.1"/>
</dbReference>
<evidence type="ECO:0000313" key="3">
    <source>
        <dbReference type="EMBL" id="QNG54884.1"/>
    </source>
</evidence>
<feature type="transmembrane region" description="Helical" evidence="2">
    <location>
        <begin position="34"/>
        <end position="55"/>
    </location>
</feature>
<keyword evidence="2" id="KW-0472">Membrane</keyword>
<accession>A0A7G7MQ23</accession>
<dbReference type="Proteomes" id="UP000515728">
    <property type="component" value="Chromosome"/>
</dbReference>
<evidence type="ECO:0000256" key="1">
    <source>
        <dbReference type="SAM" id="MobiDB-lite"/>
    </source>
</evidence>
<evidence type="ECO:0008006" key="5">
    <source>
        <dbReference type="Google" id="ProtNLM"/>
    </source>
</evidence>
<dbReference type="AlphaFoldDB" id="A0A7G7MQ23"/>
<organism evidence="3 4">
    <name type="scientific">Pseudonocardia petroleophila</name>
    <dbReference type="NCBI Taxonomy" id="37331"/>
    <lineage>
        <taxon>Bacteria</taxon>
        <taxon>Bacillati</taxon>
        <taxon>Actinomycetota</taxon>
        <taxon>Actinomycetes</taxon>
        <taxon>Pseudonocardiales</taxon>
        <taxon>Pseudonocardiaceae</taxon>
        <taxon>Pseudonocardia</taxon>
    </lineage>
</organism>
<proteinExistence type="predicted"/>